<name>A0AAU9V1B8_EUPED</name>
<organism evidence="1 2">
    <name type="scientific">Euphydryas editha</name>
    <name type="common">Edith's checkerspot</name>
    <dbReference type="NCBI Taxonomy" id="104508"/>
    <lineage>
        <taxon>Eukaryota</taxon>
        <taxon>Metazoa</taxon>
        <taxon>Ecdysozoa</taxon>
        <taxon>Arthropoda</taxon>
        <taxon>Hexapoda</taxon>
        <taxon>Insecta</taxon>
        <taxon>Pterygota</taxon>
        <taxon>Neoptera</taxon>
        <taxon>Endopterygota</taxon>
        <taxon>Lepidoptera</taxon>
        <taxon>Glossata</taxon>
        <taxon>Ditrysia</taxon>
        <taxon>Papilionoidea</taxon>
        <taxon>Nymphalidae</taxon>
        <taxon>Nymphalinae</taxon>
        <taxon>Euphydryas</taxon>
    </lineage>
</organism>
<dbReference type="EMBL" id="CAKOGL010000028">
    <property type="protein sequence ID" value="CAH2105557.1"/>
    <property type="molecule type" value="Genomic_DNA"/>
</dbReference>
<gene>
    <name evidence="1" type="ORF">EEDITHA_LOCUS19801</name>
</gene>
<comment type="caution">
    <text evidence="1">The sequence shown here is derived from an EMBL/GenBank/DDBJ whole genome shotgun (WGS) entry which is preliminary data.</text>
</comment>
<accession>A0AAU9V1B8</accession>
<dbReference type="Proteomes" id="UP001153954">
    <property type="component" value="Unassembled WGS sequence"/>
</dbReference>
<evidence type="ECO:0000313" key="1">
    <source>
        <dbReference type="EMBL" id="CAH2105557.1"/>
    </source>
</evidence>
<evidence type="ECO:0000313" key="2">
    <source>
        <dbReference type="Proteomes" id="UP001153954"/>
    </source>
</evidence>
<sequence>MEYPCQISRENSVSAFRKYTLIFNDGSPIRRVYPNKNPKSALNSSLPSTSLSFLLFWKTLPSTFGNDYYPILLSLTQGSSPLIIPNPSLQKYKLGNSDLHSYAASVVNILDSLPDFEDNRNIFIYYNQFCNAIISSADKYFEEINIIKNPLIFPLPERQGLQFSNKG</sequence>
<proteinExistence type="predicted"/>
<protein>
    <submittedName>
        <fullName evidence="1">Uncharacterized protein</fullName>
    </submittedName>
</protein>
<reference evidence="1" key="1">
    <citation type="submission" date="2022-03" db="EMBL/GenBank/DDBJ databases">
        <authorList>
            <person name="Tunstrom K."/>
        </authorList>
    </citation>
    <scope>NUCLEOTIDE SEQUENCE</scope>
</reference>
<keyword evidence="2" id="KW-1185">Reference proteome</keyword>
<dbReference type="AlphaFoldDB" id="A0AAU9V1B8"/>